<dbReference type="Gene3D" id="1.10.287.480">
    <property type="entry name" value="helix hairpin bin"/>
    <property type="match status" value="1"/>
</dbReference>
<sequence length="328" mass="35784">MTEPSTLDITTVISVEDAVLPFDIKPLGVRGRVVRLGGILDDILNRHDYPMAASAVLAEAVALVAMFGAMLKFDGKFILQTSTDGPVSMLVADFVSPDQVRGYARVDIDALARLEASGAIAAQSVIGNGHLAMTVDQGEDMERYQGIVGLDNATLVDAAHDYFRQSEQIPTLLRLASGPLVGRAGEQDKWRAGAIMIQHLPEDGGISPMQVYSGDDPSGNGEPEVDEDDNWRKAKLLLETVEDHELIDPLLSSERVLYRLFHEDGVTVYPELKLKRYCSCSADRLKGILANMPADDKAHMAEDGKIDVKCEFCSASYRFDADEILKSD</sequence>
<dbReference type="Gene3D" id="3.90.1280.10">
    <property type="entry name" value="HSP33 redox switch-like"/>
    <property type="match status" value="1"/>
</dbReference>
<dbReference type="GO" id="GO:0042026">
    <property type="term" value="P:protein refolding"/>
    <property type="evidence" value="ECO:0007669"/>
    <property type="project" value="TreeGrafter"/>
</dbReference>
<keyword evidence="4" id="KW-0143">Chaperone</keyword>
<dbReference type="GO" id="GO:0051082">
    <property type="term" value="F:unfolded protein binding"/>
    <property type="evidence" value="ECO:0007669"/>
    <property type="project" value="InterPro"/>
</dbReference>
<dbReference type="PANTHER" id="PTHR30111:SF1">
    <property type="entry name" value="33 KDA CHAPERONIN"/>
    <property type="match status" value="1"/>
</dbReference>
<dbReference type="PIRSF" id="PIRSF005261">
    <property type="entry name" value="Heat_shock_Hsp33"/>
    <property type="match status" value="1"/>
</dbReference>
<protein>
    <submittedName>
        <fullName evidence="6">Molecular chaperone Hsp33 family</fullName>
    </submittedName>
</protein>
<dbReference type="GO" id="GO:0005737">
    <property type="term" value="C:cytoplasm"/>
    <property type="evidence" value="ECO:0007669"/>
    <property type="project" value="InterPro"/>
</dbReference>
<dbReference type="SUPFAM" id="SSF118352">
    <property type="entry name" value="HSP33 redox switch-like"/>
    <property type="match status" value="1"/>
</dbReference>
<keyword evidence="3" id="KW-1015">Disulfide bond</keyword>
<dbReference type="Gene3D" id="3.55.30.10">
    <property type="entry name" value="Hsp33 domain"/>
    <property type="match status" value="1"/>
</dbReference>
<accession>A0A1B0THE0</accession>
<keyword evidence="5" id="KW-0676">Redox-active center</keyword>
<keyword evidence="1" id="KW-0963">Cytoplasm</keyword>
<dbReference type="SUPFAM" id="SSF64397">
    <property type="entry name" value="Hsp33 domain"/>
    <property type="match status" value="1"/>
</dbReference>
<organism evidence="6">
    <name type="scientific">uncultured bacterium fosmid I5J7</name>
    <dbReference type="NCBI Taxonomy" id="1701911"/>
    <lineage>
        <taxon>Bacteria</taxon>
        <taxon>environmental samples</taxon>
    </lineage>
</organism>
<dbReference type="InterPro" id="IPR000397">
    <property type="entry name" value="Heat_shock_Hsp33"/>
</dbReference>
<dbReference type="PANTHER" id="PTHR30111">
    <property type="entry name" value="33 KDA CHAPERONIN"/>
    <property type="match status" value="1"/>
</dbReference>
<keyword evidence="2" id="KW-0862">Zinc</keyword>
<dbReference type="EMBL" id="KP401859">
    <property type="protein sequence ID" value="ALL53646.1"/>
    <property type="molecule type" value="Genomic_DNA"/>
</dbReference>
<evidence type="ECO:0000256" key="5">
    <source>
        <dbReference type="ARBA" id="ARBA00023284"/>
    </source>
</evidence>
<evidence type="ECO:0000256" key="4">
    <source>
        <dbReference type="ARBA" id="ARBA00023186"/>
    </source>
</evidence>
<dbReference type="InterPro" id="IPR016154">
    <property type="entry name" value="Heat_shock_Hsp33_C"/>
</dbReference>
<dbReference type="GO" id="GO:0044183">
    <property type="term" value="F:protein folding chaperone"/>
    <property type="evidence" value="ECO:0007669"/>
    <property type="project" value="TreeGrafter"/>
</dbReference>
<dbReference type="AlphaFoldDB" id="A0A1B0THE0"/>
<dbReference type="InterPro" id="IPR016153">
    <property type="entry name" value="Heat_shock_Hsp33_N"/>
</dbReference>
<evidence type="ECO:0000256" key="2">
    <source>
        <dbReference type="ARBA" id="ARBA00022833"/>
    </source>
</evidence>
<evidence type="ECO:0000256" key="1">
    <source>
        <dbReference type="ARBA" id="ARBA00022490"/>
    </source>
</evidence>
<dbReference type="CDD" id="cd00498">
    <property type="entry name" value="Hsp33"/>
    <property type="match status" value="1"/>
</dbReference>
<dbReference type="NCBIfam" id="NF002386">
    <property type="entry name" value="PRK01402.1"/>
    <property type="match status" value="1"/>
</dbReference>
<reference evidence="6" key="1">
    <citation type="submission" date="2015-01" db="EMBL/GenBank/DDBJ databases">
        <title>Ommochrome synthesis by a marine sediment metagenomic clone in Escherichia coli is catalyzed by a bacterial hemerythrin.</title>
        <authorList>
            <person name="Strand T.A."/>
            <person name="Panzella L."/>
            <person name="Ertesvaag H."/>
            <person name="D'Errico G."/>
            <person name="D'Ischia M."/>
            <person name="Drabloes F."/>
            <person name="Valla S."/>
        </authorList>
    </citation>
    <scope>NUCLEOTIDE SEQUENCE</scope>
</reference>
<proteinExistence type="predicted"/>
<dbReference type="InterPro" id="IPR023212">
    <property type="entry name" value="Hsp33_helix_hairpin_bin_dom_sf"/>
</dbReference>
<dbReference type="Pfam" id="PF01430">
    <property type="entry name" value="HSP33"/>
    <property type="match status" value="1"/>
</dbReference>
<name>A0A1B0THE0_9BACT</name>
<evidence type="ECO:0000256" key="3">
    <source>
        <dbReference type="ARBA" id="ARBA00023157"/>
    </source>
</evidence>
<evidence type="ECO:0000313" key="6">
    <source>
        <dbReference type="EMBL" id="ALL53646.1"/>
    </source>
</evidence>